<dbReference type="GO" id="GO:0008270">
    <property type="term" value="F:zinc ion binding"/>
    <property type="evidence" value="ECO:0007669"/>
    <property type="project" value="UniProtKB-KW"/>
</dbReference>
<dbReference type="Proteomes" id="UP001327560">
    <property type="component" value="Chromosome 3"/>
</dbReference>
<proteinExistence type="inferred from homology"/>
<evidence type="ECO:0000256" key="4">
    <source>
        <dbReference type="ARBA" id="ARBA00022692"/>
    </source>
</evidence>
<accession>A0AAQ3Q7C5</accession>
<dbReference type="EMBL" id="CP136892">
    <property type="protein sequence ID" value="WOL00314.1"/>
    <property type="molecule type" value="Genomic_DNA"/>
</dbReference>
<dbReference type="GO" id="GO:0016020">
    <property type="term" value="C:membrane"/>
    <property type="evidence" value="ECO:0007669"/>
    <property type="project" value="UniProtKB-SubCell"/>
</dbReference>
<name>A0AAQ3Q7C5_9LILI</name>
<keyword evidence="9 14" id="KW-1133">Transmembrane helix</keyword>
<dbReference type="Gene3D" id="3.30.40.10">
    <property type="entry name" value="Zinc/RING finger domain, C3HC4 (zinc finger)"/>
    <property type="match status" value="1"/>
</dbReference>
<keyword evidence="4 14" id="KW-0812">Transmembrane</keyword>
<sequence>MADLSGVSPSSSPTTKAPSWLSHGRQINVLYPLFCVLIVVLILLLYCYIRRSIRKKRSTSRHVNETTDTAPSSDDESPAAGMDTAGLNPRALSSLPGFVYAVADEERAPECAVCLGEAKNGDRGRLLPRCGHKFHADCVDMWFRSHSTCPVCRSAAAVEPAGAVGSDDAV</sequence>
<keyword evidence="5" id="KW-0479">Metal-binding</keyword>
<feature type="transmembrane region" description="Helical" evidence="14">
    <location>
        <begin position="29"/>
        <end position="49"/>
    </location>
</feature>
<feature type="domain" description="RING-type" evidence="15">
    <location>
        <begin position="111"/>
        <end position="153"/>
    </location>
</feature>
<dbReference type="InterPro" id="IPR013083">
    <property type="entry name" value="Znf_RING/FYVE/PHD"/>
</dbReference>
<dbReference type="PROSITE" id="PS50089">
    <property type="entry name" value="ZF_RING_2"/>
    <property type="match status" value="1"/>
</dbReference>
<evidence type="ECO:0000256" key="6">
    <source>
        <dbReference type="ARBA" id="ARBA00022771"/>
    </source>
</evidence>
<evidence type="ECO:0000256" key="9">
    <source>
        <dbReference type="ARBA" id="ARBA00022989"/>
    </source>
</evidence>
<comment type="similarity">
    <text evidence="11">Belongs to the RING-type zinc finger family. ATL subfamily.</text>
</comment>
<dbReference type="GO" id="GO:0016740">
    <property type="term" value="F:transferase activity"/>
    <property type="evidence" value="ECO:0007669"/>
    <property type="project" value="UniProtKB-KW"/>
</dbReference>
<keyword evidence="3" id="KW-0808">Transferase</keyword>
<evidence type="ECO:0000256" key="5">
    <source>
        <dbReference type="ARBA" id="ARBA00022723"/>
    </source>
</evidence>
<feature type="region of interest" description="Disordered" evidence="13">
    <location>
        <begin position="1"/>
        <end position="20"/>
    </location>
</feature>
<dbReference type="PANTHER" id="PTHR45768:SF34">
    <property type="entry name" value="RING-H2 FINGER PROTEIN ATL64"/>
    <property type="match status" value="1"/>
</dbReference>
<evidence type="ECO:0000256" key="1">
    <source>
        <dbReference type="ARBA" id="ARBA00004167"/>
    </source>
</evidence>
<dbReference type="AlphaFoldDB" id="A0AAQ3Q7C5"/>
<dbReference type="SMART" id="SM00184">
    <property type="entry name" value="RING"/>
    <property type="match status" value="1"/>
</dbReference>
<comment type="pathway">
    <text evidence="2">Protein modification; protein ubiquitination.</text>
</comment>
<keyword evidence="6 12" id="KW-0863">Zinc-finger</keyword>
<evidence type="ECO:0000256" key="11">
    <source>
        <dbReference type="ARBA" id="ARBA00024209"/>
    </source>
</evidence>
<dbReference type="CDD" id="cd16461">
    <property type="entry name" value="RING-H2_EL5-like"/>
    <property type="match status" value="1"/>
</dbReference>
<evidence type="ECO:0000313" key="17">
    <source>
        <dbReference type="Proteomes" id="UP001327560"/>
    </source>
</evidence>
<evidence type="ECO:0000256" key="8">
    <source>
        <dbReference type="ARBA" id="ARBA00022833"/>
    </source>
</evidence>
<protein>
    <submittedName>
        <fullName evidence="16">RING-H2 finger protein ATL17-like</fullName>
    </submittedName>
</protein>
<gene>
    <name evidence="16" type="ORF">Cni_G09027</name>
</gene>
<evidence type="ECO:0000256" key="14">
    <source>
        <dbReference type="SAM" id="Phobius"/>
    </source>
</evidence>
<keyword evidence="8" id="KW-0862">Zinc</keyword>
<comment type="subcellular location">
    <subcellularLocation>
        <location evidence="1">Membrane</location>
        <topology evidence="1">Single-pass membrane protein</topology>
    </subcellularLocation>
</comment>
<evidence type="ECO:0000256" key="13">
    <source>
        <dbReference type="SAM" id="MobiDB-lite"/>
    </source>
</evidence>
<organism evidence="16 17">
    <name type="scientific">Canna indica</name>
    <name type="common">Indian-shot</name>
    <dbReference type="NCBI Taxonomy" id="4628"/>
    <lineage>
        <taxon>Eukaryota</taxon>
        <taxon>Viridiplantae</taxon>
        <taxon>Streptophyta</taxon>
        <taxon>Embryophyta</taxon>
        <taxon>Tracheophyta</taxon>
        <taxon>Spermatophyta</taxon>
        <taxon>Magnoliopsida</taxon>
        <taxon>Liliopsida</taxon>
        <taxon>Zingiberales</taxon>
        <taxon>Cannaceae</taxon>
        <taxon>Canna</taxon>
    </lineage>
</organism>
<evidence type="ECO:0000256" key="2">
    <source>
        <dbReference type="ARBA" id="ARBA00004906"/>
    </source>
</evidence>
<dbReference type="Pfam" id="PF13639">
    <property type="entry name" value="zf-RING_2"/>
    <property type="match status" value="1"/>
</dbReference>
<feature type="region of interest" description="Disordered" evidence="13">
    <location>
        <begin position="58"/>
        <end position="86"/>
    </location>
</feature>
<evidence type="ECO:0000313" key="16">
    <source>
        <dbReference type="EMBL" id="WOL00314.1"/>
    </source>
</evidence>
<dbReference type="PANTHER" id="PTHR45768">
    <property type="entry name" value="E3 UBIQUITIN-PROTEIN LIGASE RNF13-LIKE"/>
    <property type="match status" value="1"/>
</dbReference>
<reference evidence="16 17" key="1">
    <citation type="submission" date="2023-10" db="EMBL/GenBank/DDBJ databases">
        <title>Chromosome-scale genome assembly provides insights into flower coloration mechanisms of Canna indica.</title>
        <authorList>
            <person name="Li C."/>
        </authorList>
    </citation>
    <scope>NUCLEOTIDE SEQUENCE [LARGE SCALE GENOMIC DNA]</scope>
    <source>
        <tissue evidence="16">Flower</tissue>
    </source>
</reference>
<keyword evidence="7" id="KW-0833">Ubl conjugation pathway</keyword>
<evidence type="ECO:0000256" key="12">
    <source>
        <dbReference type="PROSITE-ProRule" id="PRU00175"/>
    </source>
</evidence>
<keyword evidence="10 14" id="KW-0472">Membrane</keyword>
<evidence type="ECO:0000256" key="7">
    <source>
        <dbReference type="ARBA" id="ARBA00022786"/>
    </source>
</evidence>
<dbReference type="InterPro" id="IPR001841">
    <property type="entry name" value="Znf_RING"/>
</dbReference>
<dbReference type="SUPFAM" id="SSF57850">
    <property type="entry name" value="RING/U-box"/>
    <property type="match status" value="1"/>
</dbReference>
<evidence type="ECO:0000256" key="3">
    <source>
        <dbReference type="ARBA" id="ARBA00022679"/>
    </source>
</evidence>
<evidence type="ECO:0000256" key="10">
    <source>
        <dbReference type="ARBA" id="ARBA00023136"/>
    </source>
</evidence>
<evidence type="ECO:0000259" key="15">
    <source>
        <dbReference type="PROSITE" id="PS50089"/>
    </source>
</evidence>
<keyword evidence="17" id="KW-1185">Reference proteome</keyword>